<proteinExistence type="predicted"/>
<sequence length="98" mass="11063">MPKKLDPPTSAQPREYDDYGYGINSIFVVHDFAIGGVTQQPFPEGVRPLAFWSAFQVSSSPWQSKSQQNAVCLLPSRFFVDVANIKPRDNFLHFEDSV</sequence>
<protein>
    <submittedName>
        <fullName evidence="1">Uncharacterized protein</fullName>
    </submittedName>
</protein>
<keyword evidence="2" id="KW-1185">Reference proteome</keyword>
<dbReference type="Proteomes" id="UP000241769">
    <property type="component" value="Unassembled WGS sequence"/>
</dbReference>
<organism evidence="1 2">
    <name type="scientific">Planoprotostelium fungivorum</name>
    <dbReference type="NCBI Taxonomy" id="1890364"/>
    <lineage>
        <taxon>Eukaryota</taxon>
        <taxon>Amoebozoa</taxon>
        <taxon>Evosea</taxon>
        <taxon>Variosea</taxon>
        <taxon>Cavosteliida</taxon>
        <taxon>Cavosteliaceae</taxon>
        <taxon>Planoprotostelium</taxon>
    </lineage>
</organism>
<reference evidence="1 2" key="1">
    <citation type="journal article" date="2018" name="Genome Biol. Evol.">
        <title>Multiple Roots of Fruiting Body Formation in Amoebozoa.</title>
        <authorList>
            <person name="Hillmann F."/>
            <person name="Forbes G."/>
            <person name="Novohradska S."/>
            <person name="Ferling I."/>
            <person name="Riege K."/>
            <person name="Groth M."/>
            <person name="Westermann M."/>
            <person name="Marz M."/>
            <person name="Spaller T."/>
            <person name="Winckler T."/>
            <person name="Schaap P."/>
            <person name="Glockner G."/>
        </authorList>
    </citation>
    <scope>NUCLEOTIDE SEQUENCE [LARGE SCALE GENOMIC DNA]</scope>
    <source>
        <strain evidence="1 2">Jena</strain>
    </source>
</reference>
<dbReference type="InParanoid" id="A0A2P6MTP7"/>
<evidence type="ECO:0000313" key="1">
    <source>
        <dbReference type="EMBL" id="PRP75057.1"/>
    </source>
</evidence>
<gene>
    <name evidence="1" type="ORF">PROFUN_03893</name>
</gene>
<comment type="caution">
    <text evidence="1">The sequence shown here is derived from an EMBL/GenBank/DDBJ whole genome shotgun (WGS) entry which is preliminary data.</text>
</comment>
<dbReference type="EMBL" id="MDYQ01000419">
    <property type="protein sequence ID" value="PRP75057.1"/>
    <property type="molecule type" value="Genomic_DNA"/>
</dbReference>
<evidence type="ECO:0000313" key="2">
    <source>
        <dbReference type="Proteomes" id="UP000241769"/>
    </source>
</evidence>
<dbReference type="AlphaFoldDB" id="A0A2P6MTP7"/>
<accession>A0A2P6MTP7</accession>
<name>A0A2P6MTP7_9EUKA</name>